<dbReference type="Gene3D" id="1.10.10.10">
    <property type="entry name" value="Winged helix-like DNA-binding domain superfamily/Winged helix DNA-binding domain"/>
    <property type="match status" value="1"/>
</dbReference>
<dbReference type="PANTHER" id="PTHR43537">
    <property type="entry name" value="TRANSCRIPTIONAL REGULATOR, GNTR FAMILY"/>
    <property type="match status" value="1"/>
</dbReference>
<dbReference type="SUPFAM" id="SSF46785">
    <property type="entry name" value="Winged helix' DNA-binding domain"/>
    <property type="match status" value="1"/>
</dbReference>
<protein>
    <submittedName>
        <fullName evidence="1">GntR family transcriptional regulator</fullName>
    </submittedName>
</protein>
<dbReference type="InterPro" id="IPR036388">
    <property type="entry name" value="WH-like_DNA-bd_sf"/>
</dbReference>
<dbReference type="EMBL" id="JAABLQ010000001">
    <property type="protein sequence ID" value="NBN79133.1"/>
    <property type="molecule type" value="Genomic_DNA"/>
</dbReference>
<accession>A0A7X5F3K1</accession>
<dbReference type="Proteomes" id="UP000586722">
    <property type="component" value="Unassembled WGS sequence"/>
</dbReference>
<comment type="caution">
    <text evidence="1">The sequence shown here is derived from an EMBL/GenBank/DDBJ whole genome shotgun (WGS) entry which is preliminary data.</text>
</comment>
<gene>
    <name evidence="1" type="ORF">GWI72_12715</name>
</gene>
<organism evidence="1 2">
    <name type="scientific">Pannonibacter tanglangensis</name>
    <dbReference type="NCBI Taxonomy" id="2750084"/>
    <lineage>
        <taxon>Bacteria</taxon>
        <taxon>Pseudomonadati</taxon>
        <taxon>Pseudomonadota</taxon>
        <taxon>Alphaproteobacteria</taxon>
        <taxon>Hyphomicrobiales</taxon>
        <taxon>Stappiaceae</taxon>
        <taxon>Pannonibacter</taxon>
    </lineage>
</organism>
<dbReference type="InterPro" id="IPR036390">
    <property type="entry name" value="WH_DNA-bd_sf"/>
</dbReference>
<dbReference type="PANTHER" id="PTHR43537:SF20">
    <property type="entry name" value="HTH-TYPE TRANSCRIPTIONAL REPRESSOR GLAR"/>
    <property type="match status" value="1"/>
</dbReference>
<evidence type="ECO:0000313" key="2">
    <source>
        <dbReference type="Proteomes" id="UP000586722"/>
    </source>
</evidence>
<dbReference type="SMART" id="SM00345">
    <property type="entry name" value="HTH_GNTR"/>
    <property type="match status" value="1"/>
</dbReference>
<dbReference type="GO" id="GO:0003700">
    <property type="term" value="F:DNA-binding transcription factor activity"/>
    <property type="evidence" value="ECO:0007669"/>
    <property type="project" value="InterPro"/>
</dbReference>
<sequence length="241" mass="26403">MPKTEDAYLALRGAILDCSLAPDAPLTVSSLKDRFGFGWTPLREALSRLEAERLVVLAPNKGFRVAGVSAESLKDLQEARLALELRLLARSVAEGDQAWEAAVVAAHHLLASTPSPDPDAEPASIRLWEARHDAFHATLLAGATAPWLTLFATQISAQLRRHNRYMLSAPDVRQRMQDDRDGTLRALYVRTLGLAHHTLLMEAALDRDSARAEHLLTEHIGFSQAVYDTLWPHAAGPARAG</sequence>
<dbReference type="Pfam" id="PF07729">
    <property type="entry name" value="FCD"/>
    <property type="match status" value="1"/>
</dbReference>
<reference evidence="2" key="1">
    <citation type="submission" date="2020-01" db="EMBL/GenBank/DDBJ databases">
        <authorList>
            <person name="Fang Y."/>
            <person name="Sun R."/>
            <person name="Nie L."/>
            <person name="He J."/>
            <person name="Hao L."/>
            <person name="Wang L."/>
            <person name="Su S."/>
            <person name="Lv E."/>
            <person name="Zhang Z."/>
            <person name="Xie R."/>
            <person name="Liu H."/>
        </authorList>
    </citation>
    <scope>NUCLEOTIDE SEQUENCE [LARGE SCALE GENOMIC DNA]</scope>
    <source>
        <strain evidence="2">XCT-53</strain>
    </source>
</reference>
<name>A0A7X5F3K1_9HYPH</name>
<dbReference type="GO" id="GO:0003677">
    <property type="term" value="F:DNA binding"/>
    <property type="evidence" value="ECO:0007669"/>
    <property type="project" value="UniProtKB-KW"/>
</dbReference>
<dbReference type="Pfam" id="PF00392">
    <property type="entry name" value="GntR"/>
    <property type="match status" value="1"/>
</dbReference>
<dbReference type="SMART" id="SM00895">
    <property type="entry name" value="FCD"/>
    <property type="match status" value="1"/>
</dbReference>
<dbReference type="RefSeq" id="WP_161676563.1">
    <property type="nucleotide sequence ID" value="NZ_JAABLP010000003.1"/>
</dbReference>
<dbReference type="SUPFAM" id="SSF48008">
    <property type="entry name" value="GntR ligand-binding domain-like"/>
    <property type="match status" value="1"/>
</dbReference>
<dbReference type="InterPro" id="IPR000524">
    <property type="entry name" value="Tscrpt_reg_HTH_GntR"/>
</dbReference>
<keyword evidence="2" id="KW-1185">Reference proteome</keyword>
<dbReference type="InterPro" id="IPR008920">
    <property type="entry name" value="TF_FadR/GntR_C"/>
</dbReference>
<evidence type="ECO:0000313" key="1">
    <source>
        <dbReference type="EMBL" id="NBN79133.1"/>
    </source>
</evidence>
<dbReference type="AlphaFoldDB" id="A0A7X5F3K1"/>
<dbReference type="Gene3D" id="1.20.120.530">
    <property type="entry name" value="GntR ligand-binding domain-like"/>
    <property type="match status" value="1"/>
</dbReference>
<dbReference type="InterPro" id="IPR011711">
    <property type="entry name" value="GntR_C"/>
</dbReference>
<dbReference type="PROSITE" id="PS50949">
    <property type="entry name" value="HTH_GNTR"/>
    <property type="match status" value="1"/>
</dbReference>
<proteinExistence type="predicted"/>